<keyword evidence="3" id="KW-0378">Hydrolase</keyword>
<reference evidence="3" key="2">
    <citation type="submission" date="2019-02" db="EMBL/GenBank/DDBJ databases">
        <authorList>
            <person name="Chen S.-C."/>
            <person name="Chien H.-H."/>
            <person name="Lai M.-C."/>
        </authorList>
    </citation>
    <scope>NUCLEOTIDE SEQUENCE</scope>
    <source>
        <strain evidence="3">N2F9704</strain>
    </source>
</reference>
<evidence type="ECO:0000256" key="1">
    <source>
        <dbReference type="SAM" id="MobiDB-lite"/>
    </source>
</evidence>
<gene>
    <name evidence="3" type="ORF">RJ40_05135</name>
</gene>
<feature type="domain" description="AB hydrolase-1" evidence="2">
    <location>
        <begin position="47"/>
        <end position="279"/>
    </location>
</feature>
<dbReference type="InterPro" id="IPR029058">
    <property type="entry name" value="AB_hydrolase_fold"/>
</dbReference>
<reference evidence="3" key="1">
    <citation type="journal article" date="2001" name="Int. J. Syst. Evol. Microbiol.">
        <title>Methanofollis aquaemaris sp. nov., a methanogen isolated from an aquaculture fish pond.</title>
        <authorList>
            <person name="Lai M.C."/>
            <person name="Chen S.C."/>
        </authorList>
    </citation>
    <scope>NUCLEOTIDE SEQUENCE</scope>
    <source>
        <strain evidence="3">N2F9704</strain>
    </source>
</reference>
<dbReference type="InterPro" id="IPR000639">
    <property type="entry name" value="Epox_hydrolase-like"/>
</dbReference>
<keyword evidence="4" id="KW-1185">Reference proteome</keyword>
<feature type="region of interest" description="Disordered" evidence="1">
    <location>
        <begin position="297"/>
        <end position="324"/>
    </location>
</feature>
<proteinExistence type="predicted"/>
<dbReference type="GO" id="GO:0016787">
    <property type="term" value="F:hydrolase activity"/>
    <property type="evidence" value="ECO:0007669"/>
    <property type="project" value="UniProtKB-KW"/>
</dbReference>
<organism evidence="3 4">
    <name type="scientific">Methanofollis aquaemaris</name>
    <dbReference type="NCBI Taxonomy" id="126734"/>
    <lineage>
        <taxon>Archaea</taxon>
        <taxon>Methanobacteriati</taxon>
        <taxon>Methanobacteriota</taxon>
        <taxon>Stenosarchaea group</taxon>
        <taxon>Methanomicrobia</taxon>
        <taxon>Methanomicrobiales</taxon>
        <taxon>Methanomicrobiaceae</taxon>
        <taxon>Methanofollis</taxon>
    </lineage>
</organism>
<dbReference type="EMBL" id="CP036172">
    <property type="protein sequence ID" value="QSZ66918.1"/>
    <property type="molecule type" value="Genomic_DNA"/>
</dbReference>
<dbReference type="PANTHER" id="PTHR43433">
    <property type="entry name" value="HYDROLASE, ALPHA/BETA FOLD FAMILY PROTEIN"/>
    <property type="match status" value="1"/>
</dbReference>
<dbReference type="AlphaFoldDB" id="A0A8A3S451"/>
<dbReference type="KEGG" id="maqe:RJ40_05135"/>
<accession>A0A8A3S451</accession>
<sequence>MNRGGRDLHISTGETASMNEKNEPPDVGYVTANGIRIGYREYGSGAPLLLIAGYTGRMDDWDPRIITALAAGFRVIVFDNRGMGETGSDGRPFSIELFAEDTRAFLDTLGIARAHICGHSMGSFVAQELAIRHPERVDGLVLASTLPAIDSDRHTALTAFLGEIAEDTASVDLTLRRLYGAAYAARHPELAAVLRMNLTFLHTSGLFDPASIRGQEQAILSWPGSAGRLDRIRADTMVLVGTDDELSPPEDAVRVAAGIPGCWLIQVRGAGHDLFFQAPDLCAEVIRMVLSSPGLTPLPNHNPGGSAIPPPPPSPGPAGRQGPR</sequence>
<evidence type="ECO:0000259" key="2">
    <source>
        <dbReference type="Pfam" id="PF00561"/>
    </source>
</evidence>
<evidence type="ECO:0000313" key="4">
    <source>
        <dbReference type="Proteomes" id="UP001042704"/>
    </source>
</evidence>
<evidence type="ECO:0000313" key="3">
    <source>
        <dbReference type="EMBL" id="QSZ66918.1"/>
    </source>
</evidence>
<name>A0A8A3S451_9EURY</name>
<dbReference type="InterPro" id="IPR050471">
    <property type="entry name" value="AB_hydrolase"/>
</dbReference>
<dbReference type="InterPro" id="IPR000073">
    <property type="entry name" value="AB_hydrolase_1"/>
</dbReference>
<protein>
    <submittedName>
        <fullName evidence="3">Alpha/beta fold hydrolase</fullName>
    </submittedName>
</protein>
<dbReference type="Gene3D" id="3.40.50.1820">
    <property type="entry name" value="alpha/beta hydrolase"/>
    <property type="match status" value="1"/>
</dbReference>
<feature type="region of interest" description="Disordered" evidence="1">
    <location>
        <begin position="1"/>
        <end position="25"/>
    </location>
</feature>
<dbReference type="PANTHER" id="PTHR43433:SF5">
    <property type="entry name" value="AB HYDROLASE-1 DOMAIN-CONTAINING PROTEIN"/>
    <property type="match status" value="1"/>
</dbReference>
<dbReference type="PRINTS" id="PR00412">
    <property type="entry name" value="EPOXHYDRLASE"/>
</dbReference>
<dbReference type="Proteomes" id="UP001042704">
    <property type="component" value="Chromosome"/>
</dbReference>
<dbReference type="SUPFAM" id="SSF53474">
    <property type="entry name" value="alpha/beta-Hydrolases"/>
    <property type="match status" value="1"/>
</dbReference>
<dbReference type="Pfam" id="PF00561">
    <property type="entry name" value="Abhydrolase_1"/>
    <property type="match status" value="1"/>
</dbReference>
<dbReference type="PRINTS" id="PR00111">
    <property type="entry name" value="ABHYDROLASE"/>
</dbReference>